<dbReference type="RefSeq" id="XP_025474960.1">
    <property type="nucleotide sequence ID" value="XM_025619860.1"/>
</dbReference>
<accession>A0A318YWA9</accession>
<evidence type="ECO:0000313" key="3">
    <source>
        <dbReference type="Proteomes" id="UP000247647"/>
    </source>
</evidence>
<dbReference type="EMBL" id="KZ821492">
    <property type="protein sequence ID" value="PYH29482.1"/>
    <property type="molecule type" value="Genomic_DNA"/>
</dbReference>
<feature type="region of interest" description="Disordered" evidence="1">
    <location>
        <begin position="154"/>
        <end position="178"/>
    </location>
</feature>
<dbReference type="OrthoDB" id="10427262at2759"/>
<keyword evidence="3" id="KW-1185">Reference proteome</keyword>
<proteinExistence type="predicted"/>
<feature type="compositionally biased region" description="Basic residues" evidence="1">
    <location>
        <begin position="1"/>
        <end position="14"/>
    </location>
</feature>
<feature type="compositionally biased region" description="Polar residues" evidence="1">
    <location>
        <begin position="159"/>
        <end position="169"/>
    </location>
</feature>
<evidence type="ECO:0000313" key="2">
    <source>
        <dbReference type="EMBL" id="PYH29482.1"/>
    </source>
</evidence>
<feature type="region of interest" description="Disordered" evidence="1">
    <location>
        <begin position="1"/>
        <end position="25"/>
    </location>
</feature>
<organism evidence="2 3">
    <name type="scientific">Aspergillus neoniger (strain CBS 115656)</name>
    <dbReference type="NCBI Taxonomy" id="1448310"/>
    <lineage>
        <taxon>Eukaryota</taxon>
        <taxon>Fungi</taxon>
        <taxon>Dikarya</taxon>
        <taxon>Ascomycota</taxon>
        <taxon>Pezizomycotina</taxon>
        <taxon>Eurotiomycetes</taxon>
        <taxon>Eurotiomycetidae</taxon>
        <taxon>Eurotiales</taxon>
        <taxon>Aspergillaceae</taxon>
        <taxon>Aspergillus</taxon>
        <taxon>Aspergillus subgen. Circumdati</taxon>
    </lineage>
</organism>
<evidence type="ECO:0000256" key="1">
    <source>
        <dbReference type="SAM" id="MobiDB-lite"/>
    </source>
</evidence>
<reference evidence="2" key="1">
    <citation type="submission" date="2016-12" db="EMBL/GenBank/DDBJ databases">
        <title>The genomes of Aspergillus section Nigri reveals drivers in fungal speciation.</title>
        <authorList>
            <consortium name="DOE Joint Genome Institute"/>
            <person name="Vesth T.C."/>
            <person name="Nybo J."/>
            <person name="Theobald S."/>
            <person name="Brandl J."/>
            <person name="Frisvad J.C."/>
            <person name="Nielsen K.F."/>
            <person name="Lyhne E.K."/>
            <person name="Kogle M.E."/>
            <person name="Kuo A."/>
            <person name="Riley R."/>
            <person name="Clum A."/>
            <person name="Nolan M."/>
            <person name="Lipzen A."/>
            <person name="Salamov A."/>
            <person name="Henrissat B."/>
            <person name="Wiebenga A."/>
            <person name="De Vries R.P."/>
            <person name="Grigoriev I.V."/>
            <person name="Mortensen U.H."/>
            <person name="Andersen M.R."/>
            <person name="Baker S.E."/>
        </authorList>
    </citation>
    <scope>NUCLEOTIDE SEQUENCE [LARGE SCALE GENOMIC DNA]</scope>
    <source>
        <strain evidence="2">CBS 115656</strain>
    </source>
</reference>
<feature type="non-terminal residue" evidence="2">
    <location>
        <position position="1"/>
    </location>
</feature>
<gene>
    <name evidence="2" type="ORF">BO87DRAFT_319621</name>
</gene>
<sequence>EWRRKRRAQERRKRGLVEGREEEEEEMKKKEWHCLQPTPSGRSRTLFCVSALYSISPLQPCERNAGPLGAILMCDRYPLRSYTLRRQLDEPLAQRSVIGRLVLSLADPAIFSLQESLPRTVHTDKAEQCIRQAATPLTNKSSFNLYNSISRGSWPMDQNRMSGTRSMAQRQGPKDIKG</sequence>
<name>A0A318YWA9_ASPNB</name>
<protein>
    <submittedName>
        <fullName evidence="2">Uncharacterized protein</fullName>
    </submittedName>
</protein>
<dbReference type="Proteomes" id="UP000247647">
    <property type="component" value="Unassembled WGS sequence"/>
</dbReference>
<dbReference type="GeneID" id="37122316"/>
<dbReference type="AlphaFoldDB" id="A0A318YWA9"/>